<gene>
    <name evidence="3" type="primary">gstA</name>
    <name evidence="3" type="ORF">EBB79_12820</name>
</gene>
<dbReference type="Pfam" id="PF00043">
    <property type="entry name" value="GST_C"/>
    <property type="match status" value="1"/>
</dbReference>
<dbReference type="PROSITE" id="PS50404">
    <property type="entry name" value="GST_NTER"/>
    <property type="match status" value="1"/>
</dbReference>
<dbReference type="GO" id="GO:0016740">
    <property type="term" value="F:transferase activity"/>
    <property type="evidence" value="ECO:0007669"/>
    <property type="project" value="UniProtKB-KW"/>
</dbReference>
<dbReference type="InterPro" id="IPR010987">
    <property type="entry name" value="Glutathione-S-Trfase_C-like"/>
</dbReference>
<dbReference type="SFLD" id="SFLDG01150">
    <property type="entry name" value="Main.1:_Beta-like"/>
    <property type="match status" value="1"/>
</dbReference>
<dbReference type="InterPro" id="IPR004045">
    <property type="entry name" value="Glutathione_S-Trfase_N"/>
</dbReference>
<name>A0A3T0N3Q6_9RHOB</name>
<dbReference type="Proteomes" id="UP000283063">
    <property type="component" value="Chromosome"/>
</dbReference>
<dbReference type="InterPro" id="IPR004046">
    <property type="entry name" value="GST_C"/>
</dbReference>
<dbReference type="AlphaFoldDB" id="A0A3T0N3Q6"/>
<protein>
    <submittedName>
        <fullName evidence="3">Glutathione transferase GstA</fullName>
    </submittedName>
</protein>
<dbReference type="InterPro" id="IPR040079">
    <property type="entry name" value="Glutathione_S-Trfase"/>
</dbReference>
<evidence type="ECO:0000313" key="3">
    <source>
        <dbReference type="EMBL" id="AZV78670.1"/>
    </source>
</evidence>
<dbReference type="Gene3D" id="1.20.1050.10">
    <property type="match status" value="1"/>
</dbReference>
<dbReference type="KEGG" id="sedi:EBB79_12820"/>
<dbReference type="PANTHER" id="PTHR44051:SF8">
    <property type="entry name" value="GLUTATHIONE S-TRANSFERASE GSTA"/>
    <property type="match status" value="1"/>
</dbReference>
<dbReference type="Pfam" id="PF13409">
    <property type="entry name" value="GST_N_2"/>
    <property type="match status" value="1"/>
</dbReference>
<dbReference type="SUPFAM" id="SSF47616">
    <property type="entry name" value="GST C-terminal domain-like"/>
    <property type="match status" value="1"/>
</dbReference>
<proteinExistence type="predicted"/>
<dbReference type="NCBIfam" id="NF007831">
    <property type="entry name" value="PRK10542.1"/>
    <property type="match status" value="1"/>
</dbReference>
<feature type="domain" description="GST N-terminal" evidence="1">
    <location>
        <begin position="1"/>
        <end position="81"/>
    </location>
</feature>
<dbReference type="SFLD" id="SFLDG00358">
    <property type="entry name" value="Main_(cytGST)"/>
    <property type="match status" value="1"/>
</dbReference>
<dbReference type="PANTHER" id="PTHR44051">
    <property type="entry name" value="GLUTATHIONE S-TRANSFERASE-RELATED"/>
    <property type="match status" value="1"/>
</dbReference>
<dbReference type="OrthoDB" id="7583243at2"/>
<dbReference type="InterPro" id="IPR036249">
    <property type="entry name" value="Thioredoxin-like_sf"/>
</dbReference>
<dbReference type="CDD" id="cd03057">
    <property type="entry name" value="GST_N_Beta"/>
    <property type="match status" value="1"/>
</dbReference>
<dbReference type="CDD" id="cd03188">
    <property type="entry name" value="GST_C_Beta"/>
    <property type="match status" value="1"/>
</dbReference>
<dbReference type="SUPFAM" id="SSF52833">
    <property type="entry name" value="Thioredoxin-like"/>
    <property type="match status" value="1"/>
</dbReference>
<dbReference type="EMBL" id="CP033219">
    <property type="protein sequence ID" value="AZV78670.1"/>
    <property type="molecule type" value="Genomic_DNA"/>
</dbReference>
<organism evidence="3 4">
    <name type="scientific">Parasedimentitalea marina</name>
    <dbReference type="NCBI Taxonomy" id="2483033"/>
    <lineage>
        <taxon>Bacteria</taxon>
        <taxon>Pseudomonadati</taxon>
        <taxon>Pseudomonadota</taxon>
        <taxon>Alphaproteobacteria</taxon>
        <taxon>Rhodobacterales</taxon>
        <taxon>Paracoccaceae</taxon>
        <taxon>Parasedimentitalea</taxon>
    </lineage>
</organism>
<dbReference type="RefSeq" id="WP_127749228.1">
    <property type="nucleotide sequence ID" value="NZ_CP033219.1"/>
</dbReference>
<dbReference type="Gene3D" id="3.40.30.10">
    <property type="entry name" value="Glutaredoxin"/>
    <property type="match status" value="1"/>
</dbReference>
<dbReference type="PROSITE" id="PS50405">
    <property type="entry name" value="GST_CTER"/>
    <property type="match status" value="1"/>
</dbReference>
<evidence type="ECO:0000259" key="1">
    <source>
        <dbReference type="PROSITE" id="PS50404"/>
    </source>
</evidence>
<dbReference type="SFLD" id="SFLDS00019">
    <property type="entry name" value="Glutathione_Transferase_(cytos"/>
    <property type="match status" value="1"/>
</dbReference>
<sequence>MKLYYKPGACSMASHIILNELGIQFELDKTDTDAGKTEAGEDFRKISPNGYVPALVNDDGEVITENPAVLQYLADQMPDAGLAPSNGTLARTRLQEALNFVSSELHKSFGPFFSGTPLNAEAKQHAEKGIGRRVAHIERSLADGRSYLLGEVFTVADAYAFVVLNWTNFIGVSLDAYPKTQNYVARVAARPAVVKAMVTEGLIEQEQVA</sequence>
<keyword evidence="4" id="KW-1185">Reference proteome</keyword>
<feature type="domain" description="GST C-terminal" evidence="2">
    <location>
        <begin position="87"/>
        <end position="209"/>
    </location>
</feature>
<evidence type="ECO:0000313" key="4">
    <source>
        <dbReference type="Proteomes" id="UP000283063"/>
    </source>
</evidence>
<reference evidence="3 4" key="1">
    <citation type="submission" date="2018-10" db="EMBL/GenBank/DDBJ databases">
        <title>Parasedimentitalea marina sp. nov., a psychrophilic bacterium isolated from deep seawater of the New Britain Trench.</title>
        <authorList>
            <person name="Cao J."/>
        </authorList>
    </citation>
    <scope>NUCLEOTIDE SEQUENCE [LARGE SCALE GENOMIC DNA]</scope>
    <source>
        <strain evidence="3 4">W43</strain>
    </source>
</reference>
<keyword evidence="3" id="KW-0808">Transferase</keyword>
<accession>A0A3T0N3Q6</accession>
<dbReference type="InterPro" id="IPR036282">
    <property type="entry name" value="Glutathione-S-Trfase_C_sf"/>
</dbReference>
<evidence type="ECO:0000259" key="2">
    <source>
        <dbReference type="PROSITE" id="PS50405"/>
    </source>
</evidence>